<dbReference type="Proteomes" id="UP000235598">
    <property type="component" value="Unassembled WGS sequence"/>
</dbReference>
<dbReference type="PROSITE" id="PS50975">
    <property type="entry name" value="ATP_GRASP"/>
    <property type="match status" value="1"/>
</dbReference>
<dbReference type="Pfam" id="PF02786">
    <property type="entry name" value="CPSase_L_D2"/>
    <property type="match status" value="1"/>
</dbReference>
<dbReference type="InterPro" id="IPR011054">
    <property type="entry name" value="Rudment_hybrid_motif"/>
</dbReference>
<evidence type="ECO:0000256" key="4">
    <source>
        <dbReference type="ARBA" id="ARBA00022840"/>
    </source>
</evidence>
<evidence type="ECO:0000313" key="11">
    <source>
        <dbReference type="Proteomes" id="UP000235598"/>
    </source>
</evidence>
<dbReference type="RefSeq" id="WP_102237647.1">
    <property type="nucleotide sequence ID" value="NZ_PNHK01000001.1"/>
</dbReference>
<dbReference type="PANTHER" id="PTHR18866">
    <property type="entry name" value="CARBOXYLASE:PYRUVATE/ACETYL-COA/PROPIONYL-COA CARBOXYLASE"/>
    <property type="match status" value="1"/>
</dbReference>
<dbReference type="SMART" id="SM00878">
    <property type="entry name" value="Biotin_carb_C"/>
    <property type="match status" value="1"/>
</dbReference>
<dbReference type="InterPro" id="IPR005479">
    <property type="entry name" value="CPAse_ATP-bd"/>
</dbReference>
<keyword evidence="3 6" id="KW-0547">Nucleotide-binding</keyword>
<reference evidence="10 11" key="1">
    <citation type="submission" date="2017-09" db="EMBL/GenBank/DDBJ databases">
        <title>Bacterial strain isolated from the female urinary microbiota.</title>
        <authorList>
            <person name="Thomas-White K."/>
            <person name="Kumar N."/>
            <person name="Forster S."/>
            <person name="Putonti C."/>
            <person name="Lawley T."/>
            <person name="Wolfe A.J."/>
        </authorList>
    </citation>
    <scope>NUCLEOTIDE SEQUENCE [LARGE SCALE GENOMIC DNA]</scope>
    <source>
        <strain evidence="10 11">UMB1301</strain>
    </source>
</reference>
<dbReference type="Pfam" id="PF00364">
    <property type="entry name" value="Biotin_lipoyl"/>
    <property type="match status" value="1"/>
</dbReference>
<evidence type="ECO:0000259" key="9">
    <source>
        <dbReference type="PROSITE" id="PS50979"/>
    </source>
</evidence>
<dbReference type="PROSITE" id="PS00188">
    <property type="entry name" value="BIOTIN"/>
    <property type="match status" value="1"/>
</dbReference>
<dbReference type="Gene3D" id="2.40.50.100">
    <property type="match status" value="1"/>
</dbReference>
<dbReference type="EMBL" id="PNHK01000001">
    <property type="protein sequence ID" value="PMD05992.1"/>
    <property type="molecule type" value="Genomic_DNA"/>
</dbReference>
<proteinExistence type="predicted"/>
<protein>
    <submittedName>
        <fullName evidence="10">Acetyl/propionyl-CoA carboxylase subunit alpha</fullName>
    </submittedName>
</protein>
<feature type="domain" description="Lipoyl-binding" evidence="7">
    <location>
        <begin position="511"/>
        <end position="587"/>
    </location>
</feature>
<evidence type="ECO:0000259" key="8">
    <source>
        <dbReference type="PROSITE" id="PS50975"/>
    </source>
</evidence>
<dbReference type="FunFam" id="3.40.50.20:FF:000010">
    <property type="entry name" value="Propionyl-CoA carboxylase subunit alpha"/>
    <property type="match status" value="1"/>
</dbReference>
<feature type="domain" description="Biotin carboxylation" evidence="9">
    <location>
        <begin position="2"/>
        <end position="452"/>
    </location>
</feature>
<dbReference type="PANTHER" id="PTHR18866:SF126">
    <property type="entry name" value="BIOTIN CARBOXYLASE"/>
    <property type="match status" value="1"/>
</dbReference>
<dbReference type="GO" id="GO:0005524">
    <property type="term" value="F:ATP binding"/>
    <property type="evidence" value="ECO:0007669"/>
    <property type="project" value="UniProtKB-UniRule"/>
</dbReference>
<name>A0A2N6VPC2_9MICO</name>
<dbReference type="InterPro" id="IPR016185">
    <property type="entry name" value="PreATP-grasp_dom_sf"/>
</dbReference>
<keyword evidence="2" id="KW-0436">Ligase</keyword>
<dbReference type="InterPro" id="IPR011053">
    <property type="entry name" value="Single_hybrid_motif"/>
</dbReference>
<organism evidence="10 11">
    <name type="scientific">Brevibacterium paucivorans</name>
    <dbReference type="NCBI Taxonomy" id="170994"/>
    <lineage>
        <taxon>Bacteria</taxon>
        <taxon>Bacillati</taxon>
        <taxon>Actinomycetota</taxon>
        <taxon>Actinomycetes</taxon>
        <taxon>Micrococcales</taxon>
        <taxon>Brevibacteriaceae</taxon>
        <taxon>Brevibacterium</taxon>
    </lineage>
</organism>
<dbReference type="PROSITE" id="PS50979">
    <property type="entry name" value="BC"/>
    <property type="match status" value="1"/>
</dbReference>
<dbReference type="InterPro" id="IPR050856">
    <property type="entry name" value="Biotin_carboxylase_complex"/>
</dbReference>
<dbReference type="SUPFAM" id="SSF56059">
    <property type="entry name" value="Glutathione synthetase ATP-binding domain-like"/>
    <property type="match status" value="1"/>
</dbReference>
<dbReference type="SUPFAM" id="SSF51246">
    <property type="entry name" value="Rudiment single hybrid motif"/>
    <property type="match status" value="1"/>
</dbReference>
<evidence type="ECO:0000256" key="6">
    <source>
        <dbReference type="PROSITE-ProRule" id="PRU00409"/>
    </source>
</evidence>
<dbReference type="InterPro" id="IPR011761">
    <property type="entry name" value="ATP-grasp"/>
</dbReference>
<keyword evidence="4 6" id="KW-0067">ATP-binding</keyword>
<dbReference type="Pfam" id="PF02785">
    <property type="entry name" value="Biotin_carb_C"/>
    <property type="match status" value="1"/>
</dbReference>
<dbReference type="Gene3D" id="3.30.470.20">
    <property type="entry name" value="ATP-grasp fold, B domain"/>
    <property type="match status" value="1"/>
</dbReference>
<dbReference type="GO" id="GO:0016874">
    <property type="term" value="F:ligase activity"/>
    <property type="evidence" value="ECO:0007669"/>
    <property type="project" value="UniProtKB-KW"/>
</dbReference>
<dbReference type="InterPro" id="IPR005481">
    <property type="entry name" value="BC-like_N"/>
</dbReference>
<dbReference type="InterPro" id="IPR000089">
    <property type="entry name" value="Biotin_lipoyl"/>
</dbReference>
<evidence type="ECO:0000256" key="1">
    <source>
        <dbReference type="ARBA" id="ARBA00001953"/>
    </source>
</evidence>
<evidence type="ECO:0000313" key="10">
    <source>
        <dbReference type="EMBL" id="PMD05992.1"/>
    </source>
</evidence>
<evidence type="ECO:0000256" key="3">
    <source>
        <dbReference type="ARBA" id="ARBA00022741"/>
    </source>
</evidence>
<dbReference type="InterPro" id="IPR001882">
    <property type="entry name" value="Biotin_BS"/>
</dbReference>
<dbReference type="OrthoDB" id="9760256at2"/>
<dbReference type="Pfam" id="PF00289">
    <property type="entry name" value="Biotin_carb_N"/>
    <property type="match status" value="1"/>
</dbReference>
<dbReference type="GO" id="GO:0046872">
    <property type="term" value="F:metal ion binding"/>
    <property type="evidence" value="ECO:0007669"/>
    <property type="project" value="InterPro"/>
</dbReference>
<sequence length="587" mass="62365">MTLKSVLIANRGEIAVRIARAAADHGLRSVAVYSDADANALHTRVASEAYRLPGTTPADTYMNIPAIIEIALRAQVDAVHPGYGFLAENAEFAAAVTEAGLAWIGPPADVIETLGNKVKAREIAVSVGAPLAPGSDGPVEHWEDAHAFAQEHGLPIAIKAAYGGGGRGLKVVHELTDVEDAFAAAGRESRAAFGRDECFVEKFLVKPRHVEAQILADTHGNTVVVGLRDCSLQRRNQKLLEEAPAPFLTSNQENMIRRASVAICEAVGYVGAGTVEFLVADDGTISFLEVNTRLQVEHPVTEMTTGVDLVGEQFRIAGGLPLSFVAEVRDGSLPQNGHAIEFRLNAEDVTAGYVPCPGTVTRFEAPTGPGIRVDSGVTTGSTVPGAYDSMMAKLIVHGSTRAQAIRRARQAFRELVIEGVASVAPFHQAVLEHPDFVDDFAVHTTWIEQDFAGDFERSQIYADHSTDQPLTRFGIELDGKRLELGLPAQLLTQMAASTHPGDGTRESGDTSADANITENTVTSPYAGNFVTWKVTDGEEVNEGQTVAVIEAMKMESNVVAPTAGTVECEPFSAGDQVSAGATIARIV</sequence>
<dbReference type="InterPro" id="IPR005482">
    <property type="entry name" value="Biotin_COase_C"/>
</dbReference>
<comment type="cofactor">
    <cofactor evidence="1">
        <name>biotin</name>
        <dbReference type="ChEBI" id="CHEBI:57586"/>
    </cofactor>
</comment>
<feature type="domain" description="ATP-grasp" evidence="8">
    <location>
        <begin position="121"/>
        <end position="318"/>
    </location>
</feature>
<dbReference type="PROSITE" id="PS50968">
    <property type="entry name" value="BIOTINYL_LIPOYL"/>
    <property type="match status" value="1"/>
</dbReference>
<evidence type="ECO:0000256" key="5">
    <source>
        <dbReference type="ARBA" id="ARBA00023267"/>
    </source>
</evidence>
<evidence type="ECO:0000256" key="2">
    <source>
        <dbReference type="ARBA" id="ARBA00022598"/>
    </source>
</evidence>
<dbReference type="PROSITE" id="PS00867">
    <property type="entry name" value="CPSASE_2"/>
    <property type="match status" value="1"/>
</dbReference>
<accession>A0A2N6VPC2</accession>
<dbReference type="SUPFAM" id="SSF52440">
    <property type="entry name" value="PreATP-grasp domain"/>
    <property type="match status" value="1"/>
</dbReference>
<dbReference type="CDD" id="cd06850">
    <property type="entry name" value="biotinyl_domain"/>
    <property type="match status" value="1"/>
</dbReference>
<gene>
    <name evidence="10" type="ORF">CJ199_00875</name>
</gene>
<comment type="caution">
    <text evidence="10">The sequence shown here is derived from an EMBL/GenBank/DDBJ whole genome shotgun (WGS) entry which is preliminary data.</text>
</comment>
<keyword evidence="5" id="KW-0092">Biotin</keyword>
<dbReference type="InterPro" id="IPR011764">
    <property type="entry name" value="Biotin_carboxylation_dom"/>
</dbReference>
<dbReference type="SUPFAM" id="SSF51230">
    <property type="entry name" value="Single hybrid motif"/>
    <property type="match status" value="1"/>
</dbReference>
<evidence type="ECO:0000259" key="7">
    <source>
        <dbReference type="PROSITE" id="PS50968"/>
    </source>
</evidence>
<dbReference type="AlphaFoldDB" id="A0A2N6VPC2"/>